<feature type="transmembrane region" description="Helical" evidence="7">
    <location>
        <begin position="72"/>
        <end position="93"/>
    </location>
</feature>
<keyword evidence="3" id="KW-1003">Cell membrane</keyword>
<dbReference type="PANTHER" id="PTHR43227">
    <property type="entry name" value="BLL4140 PROTEIN"/>
    <property type="match status" value="1"/>
</dbReference>
<evidence type="ECO:0000256" key="4">
    <source>
        <dbReference type="ARBA" id="ARBA00022692"/>
    </source>
</evidence>
<comment type="subcellular location">
    <subcellularLocation>
        <location evidence="1 7">Cell membrane</location>
        <topology evidence="1 7">Multi-pass membrane protein</topology>
    </subcellularLocation>
</comment>
<sequence length="260" mass="29543">MSFQDINVLQPERARFVGIENWINGIQDPLFWKALFNILYNQSIFIALTFVISLGMALLLKEITAGAGIFRTIYFLPVITSIAVAMIIFEFLASPNGPVQRIMMSVGLLDGPVFWTFSKWLPMPLLAIFNSWKWFAVQMMIFLGGLLTINKELYEAARVDGASWWTQFFRITLPLLKPQILFVMTMNVINGMQMFTEVFMIFDLQGGPYHAGLTPVLYLYKTGFDDMSMGYAATLGLLLAVVILILTTIQWKLINRHGES</sequence>
<evidence type="ECO:0000313" key="9">
    <source>
        <dbReference type="EMBL" id="MDQ0338665.1"/>
    </source>
</evidence>
<keyword evidence="6 7" id="KW-0472">Membrane</keyword>
<keyword evidence="9" id="KW-0762">Sugar transport</keyword>
<dbReference type="PROSITE" id="PS50928">
    <property type="entry name" value="ABC_TM1"/>
    <property type="match status" value="1"/>
</dbReference>
<keyword evidence="4 7" id="KW-0812">Transmembrane</keyword>
<dbReference type="CDD" id="cd06261">
    <property type="entry name" value="TM_PBP2"/>
    <property type="match status" value="1"/>
</dbReference>
<evidence type="ECO:0000313" key="10">
    <source>
        <dbReference type="Proteomes" id="UP001232445"/>
    </source>
</evidence>
<keyword evidence="5 7" id="KW-1133">Transmembrane helix</keyword>
<feature type="domain" description="ABC transmembrane type-1" evidence="8">
    <location>
        <begin position="35"/>
        <end position="250"/>
    </location>
</feature>
<dbReference type="RefSeq" id="WP_307337370.1">
    <property type="nucleotide sequence ID" value="NZ_JAUSUQ010000004.1"/>
</dbReference>
<evidence type="ECO:0000256" key="1">
    <source>
        <dbReference type="ARBA" id="ARBA00004651"/>
    </source>
</evidence>
<dbReference type="Pfam" id="PF00528">
    <property type="entry name" value="BPD_transp_1"/>
    <property type="match status" value="1"/>
</dbReference>
<organism evidence="9 10">
    <name type="scientific">Caldalkalibacillus uzonensis</name>
    <dbReference type="NCBI Taxonomy" id="353224"/>
    <lineage>
        <taxon>Bacteria</taxon>
        <taxon>Bacillati</taxon>
        <taxon>Bacillota</taxon>
        <taxon>Bacilli</taxon>
        <taxon>Bacillales</taxon>
        <taxon>Bacillaceae</taxon>
        <taxon>Caldalkalibacillus</taxon>
    </lineage>
</organism>
<accession>A0ABU0CQH1</accession>
<keyword evidence="10" id="KW-1185">Reference proteome</keyword>
<evidence type="ECO:0000256" key="6">
    <source>
        <dbReference type="ARBA" id="ARBA00023136"/>
    </source>
</evidence>
<reference evidence="9 10" key="1">
    <citation type="submission" date="2023-07" db="EMBL/GenBank/DDBJ databases">
        <title>Genomic Encyclopedia of Type Strains, Phase IV (KMG-IV): sequencing the most valuable type-strain genomes for metagenomic binning, comparative biology and taxonomic classification.</title>
        <authorList>
            <person name="Goeker M."/>
        </authorList>
    </citation>
    <scope>NUCLEOTIDE SEQUENCE [LARGE SCALE GENOMIC DNA]</scope>
    <source>
        <strain evidence="9 10">DSM 17740</strain>
    </source>
</reference>
<evidence type="ECO:0000256" key="7">
    <source>
        <dbReference type="RuleBase" id="RU363032"/>
    </source>
</evidence>
<dbReference type="Proteomes" id="UP001232445">
    <property type="component" value="Unassembled WGS sequence"/>
</dbReference>
<dbReference type="Gene3D" id="1.10.3720.10">
    <property type="entry name" value="MetI-like"/>
    <property type="match status" value="1"/>
</dbReference>
<dbReference type="SUPFAM" id="SSF161098">
    <property type="entry name" value="MetI-like"/>
    <property type="match status" value="1"/>
</dbReference>
<evidence type="ECO:0000256" key="3">
    <source>
        <dbReference type="ARBA" id="ARBA00022475"/>
    </source>
</evidence>
<feature type="transmembrane region" description="Helical" evidence="7">
    <location>
        <begin position="38"/>
        <end position="60"/>
    </location>
</feature>
<feature type="transmembrane region" description="Helical" evidence="7">
    <location>
        <begin position="180"/>
        <end position="202"/>
    </location>
</feature>
<evidence type="ECO:0000256" key="5">
    <source>
        <dbReference type="ARBA" id="ARBA00022989"/>
    </source>
</evidence>
<comment type="similarity">
    <text evidence="7">Belongs to the binding-protein-dependent transport system permease family.</text>
</comment>
<feature type="transmembrane region" description="Helical" evidence="7">
    <location>
        <begin position="229"/>
        <end position="249"/>
    </location>
</feature>
<dbReference type="PANTHER" id="PTHR43227:SF11">
    <property type="entry name" value="BLL4140 PROTEIN"/>
    <property type="match status" value="1"/>
</dbReference>
<dbReference type="InterPro" id="IPR050809">
    <property type="entry name" value="UgpAE/MalFG_permease"/>
</dbReference>
<dbReference type="InterPro" id="IPR035906">
    <property type="entry name" value="MetI-like_sf"/>
</dbReference>
<keyword evidence="2 7" id="KW-0813">Transport</keyword>
<evidence type="ECO:0000259" key="8">
    <source>
        <dbReference type="PROSITE" id="PS50928"/>
    </source>
</evidence>
<protein>
    <submittedName>
        <fullName evidence="9">ABC-type sugar transport system permease subunit</fullName>
    </submittedName>
</protein>
<name>A0ABU0CQH1_9BACI</name>
<gene>
    <name evidence="9" type="ORF">J2S00_001451</name>
</gene>
<evidence type="ECO:0000256" key="2">
    <source>
        <dbReference type="ARBA" id="ARBA00022448"/>
    </source>
</evidence>
<dbReference type="InterPro" id="IPR000515">
    <property type="entry name" value="MetI-like"/>
</dbReference>
<dbReference type="EMBL" id="JAUSUQ010000004">
    <property type="protein sequence ID" value="MDQ0338665.1"/>
    <property type="molecule type" value="Genomic_DNA"/>
</dbReference>
<proteinExistence type="inferred from homology"/>
<comment type="caution">
    <text evidence="9">The sequence shown here is derived from an EMBL/GenBank/DDBJ whole genome shotgun (WGS) entry which is preliminary data.</text>
</comment>